<evidence type="ECO:0000259" key="6">
    <source>
        <dbReference type="Pfam" id="PF07980"/>
    </source>
</evidence>
<dbReference type="GO" id="GO:0009279">
    <property type="term" value="C:cell outer membrane"/>
    <property type="evidence" value="ECO:0007669"/>
    <property type="project" value="UniProtKB-SubCell"/>
</dbReference>
<keyword evidence="4" id="KW-0472">Membrane</keyword>
<comment type="caution">
    <text evidence="8">The sequence shown here is derived from an EMBL/GenBank/DDBJ whole genome shotgun (WGS) entry which is preliminary data.</text>
</comment>
<feature type="domain" description="SusD-like N-terminal" evidence="7">
    <location>
        <begin position="26"/>
        <end position="218"/>
    </location>
</feature>
<dbReference type="Pfam" id="PF14322">
    <property type="entry name" value="SusD-like_3"/>
    <property type="match status" value="1"/>
</dbReference>
<organism evidence="8 9">
    <name type="scientific">Pedobacter kyonggii</name>
    <dbReference type="NCBI Taxonomy" id="1926871"/>
    <lineage>
        <taxon>Bacteria</taxon>
        <taxon>Pseudomonadati</taxon>
        <taxon>Bacteroidota</taxon>
        <taxon>Sphingobacteriia</taxon>
        <taxon>Sphingobacteriales</taxon>
        <taxon>Sphingobacteriaceae</taxon>
        <taxon>Pedobacter</taxon>
    </lineage>
</organism>
<evidence type="ECO:0000313" key="8">
    <source>
        <dbReference type="EMBL" id="TBO43577.1"/>
    </source>
</evidence>
<keyword evidence="3" id="KW-0732">Signal</keyword>
<dbReference type="OrthoDB" id="5694214at2"/>
<dbReference type="SUPFAM" id="SSF48452">
    <property type="entry name" value="TPR-like"/>
    <property type="match status" value="1"/>
</dbReference>
<protein>
    <submittedName>
        <fullName evidence="8">RagB/SusD family nutrient uptake outer membrane protein</fullName>
    </submittedName>
</protein>
<dbReference type="Proteomes" id="UP000291819">
    <property type="component" value="Unassembled WGS sequence"/>
</dbReference>
<dbReference type="EMBL" id="SIXF01000004">
    <property type="protein sequence ID" value="TBO43577.1"/>
    <property type="molecule type" value="Genomic_DNA"/>
</dbReference>
<evidence type="ECO:0000313" key="9">
    <source>
        <dbReference type="Proteomes" id="UP000291819"/>
    </source>
</evidence>
<evidence type="ECO:0000256" key="1">
    <source>
        <dbReference type="ARBA" id="ARBA00004442"/>
    </source>
</evidence>
<evidence type="ECO:0000256" key="5">
    <source>
        <dbReference type="ARBA" id="ARBA00023237"/>
    </source>
</evidence>
<reference evidence="8 9" key="1">
    <citation type="submission" date="2019-02" db="EMBL/GenBank/DDBJ databases">
        <title>Pedobacter kyonggii whole genome sequence analysis.</title>
        <authorList>
            <person name="Dahal R.H."/>
        </authorList>
    </citation>
    <scope>NUCLEOTIDE SEQUENCE [LARGE SCALE GENOMIC DNA]</scope>
    <source>
        <strain evidence="8 9">K-4-11-1</strain>
    </source>
</reference>
<evidence type="ECO:0000256" key="2">
    <source>
        <dbReference type="ARBA" id="ARBA00006275"/>
    </source>
</evidence>
<dbReference type="Gene3D" id="1.25.40.390">
    <property type="match status" value="1"/>
</dbReference>
<keyword evidence="9" id="KW-1185">Reference proteome</keyword>
<evidence type="ECO:0000259" key="7">
    <source>
        <dbReference type="Pfam" id="PF14322"/>
    </source>
</evidence>
<dbReference type="Pfam" id="PF07980">
    <property type="entry name" value="SusD_RagB"/>
    <property type="match status" value="1"/>
</dbReference>
<accession>A0A4Q9HFW2</accession>
<name>A0A4Q9HFW2_9SPHI</name>
<dbReference type="AlphaFoldDB" id="A0A4Q9HFW2"/>
<keyword evidence="5" id="KW-0998">Cell outer membrane</keyword>
<dbReference type="InterPro" id="IPR012944">
    <property type="entry name" value="SusD_RagB_dom"/>
</dbReference>
<dbReference type="InterPro" id="IPR033985">
    <property type="entry name" value="SusD-like_N"/>
</dbReference>
<comment type="similarity">
    <text evidence="2">Belongs to the SusD family.</text>
</comment>
<evidence type="ECO:0000256" key="3">
    <source>
        <dbReference type="ARBA" id="ARBA00022729"/>
    </source>
</evidence>
<dbReference type="InterPro" id="IPR011990">
    <property type="entry name" value="TPR-like_helical_dom_sf"/>
</dbReference>
<sequence length="621" mass="69990">MKQFKKLIIYTLCTATLVQISGCKKFLDRKPTDVLLDEQVWSDPKLAVSVLANIYNRLQPTGGLEGGKLSPTDLEEAMWSGGLGANNARNTRVNYPYTDKQLWSYDLIRDINLFLENLNKSAAMQDADRKHLLAEGRFIRAYIYFLLVRSMGGVPLVTNTFQYDGSPDVDALKVPRSTEAGIYDFIAAELDAIKDQLPLTASSKTRANKWTVLALKSQAMLYAASIAKYNNLMTDPIVLPGAEVGIPASRAQEYYQKSLDASKEIIDSKQFVLYNENPDKAQNFYDLFTKKTNNREVIWAQDYTLDGKYHDYTVENIPRSLRENATGAAGVTPSLNLVEAFDYLDGTNGALKIQTPNGSDYIYHTRPEDVFLGKDNRMFGSIITPGSTFRGKRIDIQAGVMEWNTATNQYVMRTSPDLGSVFADGGILVAADGPLPNAANVTNTGFYMRKYVDSRVGSGQSGQGSDIWWIRYRFGGILLNATEAAFELGRTSDALGYVNQVRERAGFPANSLQTLTNDIIRKEFQVEMAFEEQRYWDLKRWRIAHEVYNGNRQAPNTLINALWPYRVVRPSDPTKHNKYVFVKRVAPRFTQPRLFRLGNYYSSVPQNVINANSLIVRNPYH</sequence>
<gene>
    <name evidence="8" type="ORF">EYS08_06380</name>
</gene>
<dbReference type="RefSeq" id="WP_131029225.1">
    <property type="nucleotide sequence ID" value="NZ_SIXF01000004.1"/>
</dbReference>
<evidence type="ECO:0000256" key="4">
    <source>
        <dbReference type="ARBA" id="ARBA00023136"/>
    </source>
</evidence>
<proteinExistence type="inferred from homology"/>
<comment type="subcellular location">
    <subcellularLocation>
        <location evidence="1">Cell outer membrane</location>
    </subcellularLocation>
</comment>
<feature type="domain" description="RagB/SusD" evidence="6">
    <location>
        <begin position="296"/>
        <end position="621"/>
    </location>
</feature>